<evidence type="ECO:0000256" key="3">
    <source>
        <dbReference type="ARBA" id="ARBA00022989"/>
    </source>
</evidence>
<evidence type="ECO:0000256" key="1">
    <source>
        <dbReference type="ARBA" id="ARBA00004141"/>
    </source>
</evidence>
<keyword evidence="2 5" id="KW-0812">Transmembrane</keyword>
<evidence type="ECO:0000259" key="6">
    <source>
        <dbReference type="Pfam" id="PF06271"/>
    </source>
</evidence>
<feature type="domain" description="RDD" evidence="6">
    <location>
        <begin position="21"/>
        <end position="157"/>
    </location>
</feature>
<name>A0ABV8WT74_9BACI</name>
<accession>A0ABV8WT74</accession>
<evidence type="ECO:0000256" key="5">
    <source>
        <dbReference type="SAM" id="Phobius"/>
    </source>
</evidence>
<protein>
    <submittedName>
        <fullName evidence="7">RDD family protein</fullName>
    </submittedName>
</protein>
<dbReference type="Proteomes" id="UP001595882">
    <property type="component" value="Unassembled WGS sequence"/>
</dbReference>
<proteinExistence type="predicted"/>
<keyword evidence="8" id="KW-1185">Reference proteome</keyword>
<dbReference type="PANTHER" id="PTHR38480:SF1">
    <property type="entry name" value="SLR0254 PROTEIN"/>
    <property type="match status" value="1"/>
</dbReference>
<dbReference type="InterPro" id="IPR010432">
    <property type="entry name" value="RDD"/>
</dbReference>
<feature type="transmembrane region" description="Helical" evidence="5">
    <location>
        <begin position="123"/>
        <end position="144"/>
    </location>
</feature>
<evidence type="ECO:0000256" key="4">
    <source>
        <dbReference type="ARBA" id="ARBA00023136"/>
    </source>
</evidence>
<dbReference type="Pfam" id="PF06271">
    <property type="entry name" value="RDD"/>
    <property type="match status" value="1"/>
</dbReference>
<evidence type="ECO:0000313" key="7">
    <source>
        <dbReference type="EMBL" id="MFC4402128.1"/>
    </source>
</evidence>
<keyword evidence="3 5" id="KW-1133">Transmembrane helix</keyword>
<gene>
    <name evidence="7" type="ORF">ACFOY7_03455</name>
</gene>
<evidence type="ECO:0000256" key="2">
    <source>
        <dbReference type="ARBA" id="ARBA00022692"/>
    </source>
</evidence>
<reference evidence="8" key="1">
    <citation type="journal article" date="2019" name="Int. J. Syst. Evol. Microbiol.">
        <title>The Global Catalogue of Microorganisms (GCM) 10K type strain sequencing project: providing services to taxonomists for standard genome sequencing and annotation.</title>
        <authorList>
            <consortium name="The Broad Institute Genomics Platform"/>
            <consortium name="The Broad Institute Genome Sequencing Center for Infectious Disease"/>
            <person name="Wu L."/>
            <person name="Ma J."/>
        </authorList>
    </citation>
    <scope>NUCLEOTIDE SEQUENCE [LARGE SCALE GENOMIC DNA]</scope>
    <source>
        <strain evidence="8">CCUG 37865</strain>
    </source>
</reference>
<comment type="subcellular location">
    <subcellularLocation>
        <location evidence="1">Membrane</location>
        <topology evidence="1">Multi-pass membrane protein</topology>
    </subcellularLocation>
</comment>
<keyword evidence="4 5" id="KW-0472">Membrane</keyword>
<dbReference type="RefSeq" id="WP_390249416.1">
    <property type="nucleotide sequence ID" value="NZ_JBHSDT010000003.1"/>
</dbReference>
<dbReference type="EMBL" id="JBHSDT010000003">
    <property type="protein sequence ID" value="MFC4402128.1"/>
    <property type="molecule type" value="Genomic_DNA"/>
</dbReference>
<comment type="caution">
    <text evidence="7">The sequence shown here is derived from an EMBL/GenBank/DDBJ whole genome shotgun (WGS) entry which is preliminary data.</text>
</comment>
<dbReference type="PANTHER" id="PTHR38480">
    <property type="entry name" value="SLR0254 PROTEIN"/>
    <property type="match status" value="1"/>
</dbReference>
<evidence type="ECO:0000313" key="8">
    <source>
        <dbReference type="Proteomes" id="UP001595882"/>
    </source>
</evidence>
<feature type="transmembrane region" description="Helical" evidence="5">
    <location>
        <begin position="27"/>
        <end position="48"/>
    </location>
</feature>
<organism evidence="7 8">
    <name type="scientific">Gracilibacillus xinjiangensis</name>
    <dbReference type="NCBI Taxonomy" id="1193282"/>
    <lineage>
        <taxon>Bacteria</taxon>
        <taxon>Bacillati</taxon>
        <taxon>Bacillota</taxon>
        <taxon>Bacilli</taxon>
        <taxon>Bacillales</taxon>
        <taxon>Bacillaceae</taxon>
        <taxon>Gracilibacillus</taxon>
    </lineage>
</organism>
<feature type="transmembrane region" description="Helical" evidence="5">
    <location>
        <begin position="68"/>
        <end position="92"/>
    </location>
</feature>
<sequence>MEQEKLNVKTPEYVSLQFQIAGLGSRATAFIIDQTILILAQLAVYLLFFLGLENNLWNGNIFTEFDEMLLALMLILVFILNYGYFIILEFFWSGRTLGKRLLGLRVIQENGHRITFLSSLIRNFMRIVDSLPSGYIVGLLLIFLHPKHKRLGDMTAGTLVVHEHQLNKKQSRMEKYIQTKGLSKDMLELSAFQLNQFSKKDWDLLSTYCQRVIDMSTEERDELTNKVADILLVKVEDSVQSIARSRQDQLLILYLNLKEEWEY</sequence>